<dbReference type="Pfam" id="PF13561">
    <property type="entry name" value="adh_short_C2"/>
    <property type="match status" value="1"/>
</dbReference>
<dbReference type="NCBIfam" id="NF009389">
    <property type="entry name" value="PRK12748.1"/>
    <property type="match status" value="1"/>
</dbReference>
<proteinExistence type="inferred from homology"/>
<organism evidence="3 4">
    <name type="scientific">Nonomuraea longispora</name>
    <dbReference type="NCBI Taxonomy" id="1848320"/>
    <lineage>
        <taxon>Bacteria</taxon>
        <taxon>Bacillati</taxon>
        <taxon>Actinomycetota</taxon>
        <taxon>Actinomycetes</taxon>
        <taxon>Streptosporangiales</taxon>
        <taxon>Streptosporangiaceae</taxon>
        <taxon>Nonomuraea</taxon>
    </lineage>
</organism>
<comment type="similarity">
    <text evidence="1">Belongs to the short-chain dehydrogenases/reductases (SDR) family.</text>
</comment>
<evidence type="ECO:0000256" key="2">
    <source>
        <dbReference type="ARBA" id="ARBA00023002"/>
    </source>
</evidence>
<comment type="caution">
    <text evidence="3">The sequence shown here is derived from an EMBL/GenBank/DDBJ whole genome shotgun (WGS) entry which is preliminary data.</text>
</comment>
<dbReference type="PANTHER" id="PTHR48107">
    <property type="entry name" value="NADPH-DEPENDENT ALDEHYDE REDUCTASE-LIKE PROTEIN, CHLOROPLASTIC-RELATED"/>
    <property type="match status" value="1"/>
</dbReference>
<keyword evidence="4" id="KW-1185">Reference proteome</keyword>
<dbReference type="PANTHER" id="PTHR48107:SF7">
    <property type="entry name" value="RE15974P"/>
    <property type="match status" value="1"/>
</dbReference>
<evidence type="ECO:0000313" key="3">
    <source>
        <dbReference type="EMBL" id="TDC05874.1"/>
    </source>
</evidence>
<dbReference type="PROSITE" id="PS00061">
    <property type="entry name" value="ADH_SHORT"/>
    <property type="match status" value="1"/>
</dbReference>
<name>A0A4R4NC86_9ACTN</name>
<dbReference type="InterPro" id="IPR020904">
    <property type="entry name" value="Sc_DH/Rdtase_CS"/>
</dbReference>
<dbReference type="Proteomes" id="UP000295157">
    <property type="component" value="Unassembled WGS sequence"/>
</dbReference>
<dbReference type="PRINTS" id="PR00081">
    <property type="entry name" value="GDHRDH"/>
</dbReference>
<dbReference type="InterPro" id="IPR036291">
    <property type="entry name" value="NAD(P)-bd_dom_sf"/>
</dbReference>
<evidence type="ECO:0000313" key="4">
    <source>
        <dbReference type="Proteomes" id="UP000295157"/>
    </source>
</evidence>
<dbReference type="SUPFAM" id="SSF51735">
    <property type="entry name" value="NAD(P)-binding Rossmann-fold domains"/>
    <property type="match status" value="1"/>
</dbReference>
<dbReference type="GO" id="GO:0016614">
    <property type="term" value="F:oxidoreductase activity, acting on CH-OH group of donors"/>
    <property type="evidence" value="ECO:0007669"/>
    <property type="project" value="UniProtKB-ARBA"/>
</dbReference>
<dbReference type="OrthoDB" id="3571370at2"/>
<sequence>MTVDESADAQRGPLAGRVAVVTGVSRQAGIGFALTRELLAAGARVLVQSWTPHDADQVWGSDPAGMAGVLEALGGLGDQLAHVLADFADPLKPAWVIEQAVERFGHVDVLVANHARSSKQSLEQVTAAELDLAWAVNARGSVLLTQAFAAQHDDRRPGGRVILFTSGQHLAPMSLELPYAISKGAIHQMTASLSEALVDRGITVNTVNPGPVDTGWASPELTRQVANALPAGRWGRPEEVARLVRWLASDEAAWITGQVINSEGGFRRWVK</sequence>
<dbReference type="EMBL" id="SMJZ01000063">
    <property type="protein sequence ID" value="TDC05874.1"/>
    <property type="molecule type" value="Genomic_DNA"/>
</dbReference>
<dbReference type="Gene3D" id="3.40.50.720">
    <property type="entry name" value="NAD(P)-binding Rossmann-like Domain"/>
    <property type="match status" value="1"/>
</dbReference>
<reference evidence="3 4" key="1">
    <citation type="submission" date="2019-02" db="EMBL/GenBank/DDBJ databases">
        <title>Draft genome sequences of novel Actinobacteria.</title>
        <authorList>
            <person name="Sahin N."/>
            <person name="Ay H."/>
            <person name="Saygin H."/>
        </authorList>
    </citation>
    <scope>NUCLEOTIDE SEQUENCE [LARGE SCALE GENOMIC DNA]</scope>
    <source>
        <strain evidence="3 4">KC201</strain>
    </source>
</reference>
<keyword evidence="2" id="KW-0560">Oxidoreductase</keyword>
<dbReference type="AlphaFoldDB" id="A0A4R4NC86"/>
<accession>A0A4R4NC86</accession>
<protein>
    <submittedName>
        <fullName evidence="3">SDR family oxidoreductase</fullName>
    </submittedName>
</protein>
<dbReference type="InterPro" id="IPR002347">
    <property type="entry name" value="SDR_fam"/>
</dbReference>
<gene>
    <name evidence="3" type="ORF">E1267_18255</name>
</gene>
<evidence type="ECO:0000256" key="1">
    <source>
        <dbReference type="ARBA" id="ARBA00006484"/>
    </source>
</evidence>